<name>A0ABM5IY71_DIAVI</name>
<evidence type="ECO:0000313" key="3">
    <source>
        <dbReference type="EnsemblMetazoa" id="XP_028148767.2"/>
    </source>
</evidence>
<dbReference type="RefSeq" id="XP_028148767.2">
    <property type="nucleotide sequence ID" value="XM_028292966.2"/>
</dbReference>
<evidence type="ECO:0000313" key="4">
    <source>
        <dbReference type="Proteomes" id="UP001652700"/>
    </source>
</evidence>
<feature type="compositionally biased region" description="Polar residues" evidence="1">
    <location>
        <begin position="200"/>
        <end position="213"/>
    </location>
</feature>
<feature type="compositionally biased region" description="Basic and acidic residues" evidence="1">
    <location>
        <begin position="309"/>
        <end position="384"/>
    </location>
</feature>
<feature type="domain" description="DUF4780" evidence="2">
    <location>
        <begin position="588"/>
        <end position="753"/>
    </location>
</feature>
<sequence length="767" mass="86881">MSSTSKCIVKITNDGLEEILDESVSLNLDLIEESTNPVPDEVLPVVLNLAELPDEDSLDNNLVNKVSISDVPSEELNKPASNKDKRTEAADKGRPVVLNKVSQQPNKKNGARETNNKKLAFNSKGFQPSKKQNGARESKKAKLSFNGAGNVQEKFPSTGFWNQKKLKGAKRGERSYSTRETEGRIRSHVLREEKRETMAESFSRNYNSYNSGPDNRKPETMAESFSRNYNSYSGPDNRKLETMAEAFARKNYPNSAVDKRKPETMAEAFAKKNYPNSAVDKRKPETMAEAFARKNNPSNPATHSGKPSRGRDIDEGRRESDIPRRRSPYGHDRASHSYRDHVSRERNTVASERRPFTSERNEVYRETRGRSPFGRERSPLHRETFGGGSFVNERSQFHRENREMNPFGSERSQLHIETGRGNSSTSDRPQLYRETLGINPFTSQGNPFTNQGSQLCPGTFGQSSFAGVNPFTSGGNQWHHGNQERNSFSSGTMHVENQGRNPFPNGTMHGQNQGRNPFTSGIMHGGTQGRNPFNNEISTFSSNTNQFHGDSIPFNDDRDSEEESEKSEDFAGPVEQKCSKFMKIYDDPERKTLIVPRAYPKIRFSKFEITILKALILTHMSTVNVKSNAKLEIEGTVSHKGALLVTCRDQHTKQWLDKLVPQLKRQNGENMRVALLKELLWPGIRVTMFLPGKFRRSPHGYLVQLAQDNPGLVTKHWCIRGKNKKKNTILLKINEADVMVLRKYNMRPKIGTCEIVFELATSKRRIY</sequence>
<protein>
    <recommendedName>
        <fullName evidence="2">DUF4780 domain-containing protein</fullName>
    </recommendedName>
</protein>
<evidence type="ECO:0000256" key="1">
    <source>
        <dbReference type="SAM" id="MobiDB-lite"/>
    </source>
</evidence>
<dbReference type="Pfam" id="PF16012">
    <property type="entry name" value="DUF4780"/>
    <property type="match status" value="1"/>
</dbReference>
<reference evidence="3" key="1">
    <citation type="submission" date="2025-05" db="UniProtKB">
        <authorList>
            <consortium name="EnsemblMetazoa"/>
        </authorList>
    </citation>
    <scope>IDENTIFICATION</scope>
</reference>
<dbReference type="EnsemblMetazoa" id="XM_028292966.2">
    <property type="protein sequence ID" value="XP_028148767.2"/>
    <property type="gene ID" value="LOC114342177"/>
</dbReference>
<proteinExistence type="predicted"/>
<feature type="compositionally biased region" description="Basic and acidic residues" evidence="1">
    <location>
        <begin position="170"/>
        <end position="198"/>
    </location>
</feature>
<accession>A0ABM5IY71</accession>
<dbReference type="GeneID" id="114342177"/>
<feature type="compositionally biased region" description="Basic and acidic residues" evidence="1">
    <location>
        <begin position="75"/>
        <end position="94"/>
    </location>
</feature>
<feature type="region of interest" description="Disordered" evidence="1">
    <location>
        <begin position="65"/>
        <end position="237"/>
    </location>
</feature>
<dbReference type="InterPro" id="IPR031961">
    <property type="entry name" value="DUF4780"/>
</dbReference>
<feature type="region of interest" description="Disordered" evidence="1">
    <location>
        <begin position="523"/>
        <end position="572"/>
    </location>
</feature>
<feature type="compositionally biased region" description="Polar residues" evidence="1">
    <location>
        <begin position="529"/>
        <end position="548"/>
    </location>
</feature>
<evidence type="ECO:0000259" key="2">
    <source>
        <dbReference type="Pfam" id="PF16012"/>
    </source>
</evidence>
<keyword evidence="4" id="KW-1185">Reference proteome</keyword>
<feature type="compositionally biased region" description="Polar residues" evidence="1">
    <location>
        <begin position="223"/>
        <end position="234"/>
    </location>
</feature>
<dbReference type="Proteomes" id="UP001652700">
    <property type="component" value="Unplaced"/>
</dbReference>
<feature type="region of interest" description="Disordered" evidence="1">
    <location>
        <begin position="249"/>
        <end position="389"/>
    </location>
</feature>
<organism evidence="3 4">
    <name type="scientific">Diabrotica virgifera virgifera</name>
    <name type="common">western corn rootworm</name>
    <dbReference type="NCBI Taxonomy" id="50390"/>
    <lineage>
        <taxon>Eukaryota</taxon>
        <taxon>Metazoa</taxon>
        <taxon>Ecdysozoa</taxon>
        <taxon>Arthropoda</taxon>
        <taxon>Hexapoda</taxon>
        <taxon>Insecta</taxon>
        <taxon>Pterygota</taxon>
        <taxon>Neoptera</taxon>
        <taxon>Endopterygota</taxon>
        <taxon>Coleoptera</taxon>
        <taxon>Polyphaga</taxon>
        <taxon>Cucujiformia</taxon>
        <taxon>Chrysomeloidea</taxon>
        <taxon>Chrysomelidae</taxon>
        <taxon>Galerucinae</taxon>
        <taxon>Diabroticina</taxon>
        <taxon>Diabroticites</taxon>
        <taxon>Diabrotica</taxon>
    </lineage>
</organism>